<dbReference type="Proteomes" id="UP000677228">
    <property type="component" value="Unassembled WGS sequence"/>
</dbReference>
<proteinExistence type="predicted"/>
<protein>
    <submittedName>
        <fullName evidence="2">Uncharacterized protein</fullName>
    </submittedName>
</protein>
<evidence type="ECO:0000313" key="1">
    <source>
        <dbReference type="EMBL" id="CAF0986221.1"/>
    </source>
</evidence>
<accession>A0A814QTB2</accession>
<sequence>MKQTVRGRILIKNGNSNFHGDEILYISVRDTLRHDVDCIELGNQNIRLRKGQQFPVDYECTYDPSKAHMKFEQIKSIPGGITMSARIERNEQLLFINDTSIPLSTNVDIELVKVD</sequence>
<dbReference type="Pfam" id="PF09619">
    <property type="entry name" value="YscW"/>
    <property type="match status" value="1"/>
</dbReference>
<name>A0A814QTB2_9BILA</name>
<dbReference type="EMBL" id="CAJNOQ010006132">
    <property type="protein sequence ID" value="CAF1124608.1"/>
    <property type="molecule type" value="Genomic_DNA"/>
</dbReference>
<dbReference type="AlphaFoldDB" id="A0A814QTB2"/>
<evidence type="ECO:0000313" key="4">
    <source>
        <dbReference type="EMBL" id="CAF3888093.1"/>
    </source>
</evidence>
<dbReference type="OrthoDB" id="9995666at2759"/>
<organism evidence="2 5">
    <name type="scientific">Didymodactylos carnosus</name>
    <dbReference type="NCBI Taxonomy" id="1234261"/>
    <lineage>
        <taxon>Eukaryota</taxon>
        <taxon>Metazoa</taxon>
        <taxon>Spiralia</taxon>
        <taxon>Gnathifera</taxon>
        <taxon>Rotifera</taxon>
        <taxon>Eurotatoria</taxon>
        <taxon>Bdelloidea</taxon>
        <taxon>Philodinida</taxon>
        <taxon>Philodinidae</taxon>
        <taxon>Didymodactylos</taxon>
    </lineage>
</organism>
<dbReference type="Proteomes" id="UP000681722">
    <property type="component" value="Unassembled WGS sequence"/>
</dbReference>
<evidence type="ECO:0000313" key="5">
    <source>
        <dbReference type="Proteomes" id="UP000663829"/>
    </source>
</evidence>
<evidence type="ECO:0000313" key="2">
    <source>
        <dbReference type="EMBL" id="CAF1124608.1"/>
    </source>
</evidence>
<dbReference type="Proteomes" id="UP000663829">
    <property type="component" value="Unassembled WGS sequence"/>
</dbReference>
<gene>
    <name evidence="2" type="ORF">GPM918_LOCUS19867</name>
    <name evidence="1" type="ORF">OVA965_LOCUS13842</name>
    <name evidence="4" type="ORF">SRO942_LOCUS19864</name>
    <name evidence="3" type="ORF">TMI583_LOCUS13845</name>
</gene>
<dbReference type="EMBL" id="CAJOBA010005863">
    <property type="protein sequence ID" value="CAF3756522.1"/>
    <property type="molecule type" value="Genomic_DNA"/>
</dbReference>
<keyword evidence="5" id="KW-1185">Reference proteome</keyword>
<dbReference type="EMBL" id="CAJNOK010005856">
    <property type="protein sequence ID" value="CAF0986221.1"/>
    <property type="molecule type" value="Genomic_DNA"/>
</dbReference>
<evidence type="ECO:0000313" key="3">
    <source>
        <dbReference type="EMBL" id="CAF3756522.1"/>
    </source>
</evidence>
<comment type="caution">
    <text evidence="2">The sequence shown here is derived from an EMBL/GenBank/DDBJ whole genome shotgun (WGS) entry which is preliminary data.</text>
</comment>
<dbReference type="InterPro" id="IPR039366">
    <property type="entry name" value="Pilotin"/>
</dbReference>
<dbReference type="EMBL" id="CAJOBC010006132">
    <property type="protein sequence ID" value="CAF3888093.1"/>
    <property type="molecule type" value="Genomic_DNA"/>
</dbReference>
<reference evidence="2" key="1">
    <citation type="submission" date="2021-02" db="EMBL/GenBank/DDBJ databases">
        <authorList>
            <person name="Nowell W R."/>
        </authorList>
    </citation>
    <scope>NUCLEOTIDE SEQUENCE</scope>
</reference>
<dbReference type="Proteomes" id="UP000682733">
    <property type="component" value="Unassembled WGS sequence"/>
</dbReference>